<organism evidence="1 2">
    <name type="scientific">Bubo bubo</name>
    <name type="common">Eurasian eagle-owl</name>
    <name type="synonym">Strix bubo</name>
    <dbReference type="NCBI Taxonomy" id="30461"/>
    <lineage>
        <taxon>Eukaryota</taxon>
        <taxon>Metazoa</taxon>
        <taxon>Chordata</taxon>
        <taxon>Craniata</taxon>
        <taxon>Vertebrata</taxon>
        <taxon>Euteleostomi</taxon>
        <taxon>Archelosauria</taxon>
        <taxon>Archosauria</taxon>
        <taxon>Dinosauria</taxon>
        <taxon>Saurischia</taxon>
        <taxon>Theropoda</taxon>
        <taxon>Coelurosauria</taxon>
        <taxon>Aves</taxon>
        <taxon>Neognathae</taxon>
        <taxon>Neoaves</taxon>
        <taxon>Telluraves</taxon>
        <taxon>Strigiformes</taxon>
        <taxon>Strigidae</taxon>
        <taxon>Bubo</taxon>
    </lineage>
</organism>
<dbReference type="Proteomes" id="UP000694567">
    <property type="component" value="Unplaced"/>
</dbReference>
<dbReference type="AlphaFoldDB" id="A0A8C0G4Q4"/>
<protein>
    <submittedName>
        <fullName evidence="1">Uncharacterized protein</fullName>
    </submittedName>
</protein>
<sequence>MTELSVLVLPSYSQYVVLVPTVVRSDSPQTACVQFHGLSEPLSLSIILEYGSVQKTLFEEFVTKNDSFKCGEFKVFSVLRLLKQV</sequence>
<keyword evidence="2" id="KW-1185">Reference proteome</keyword>
<evidence type="ECO:0000313" key="2">
    <source>
        <dbReference type="Proteomes" id="UP000694567"/>
    </source>
</evidence>
<accession>A0A8C0G4Q4</accession>
<reference evidence="1" key="2">
    <citation type="submission" date="2025-09" db="UniProtKB">
        <authorList>
            <consortium name="Ensembl"/>
        </authorList>
    </citation>
    <scope>IDENTIFICATION</scope>
</reference>
<name>A0A8C0G4Q4_BUBBB</name>
<dbReference type="Ensembl" id="ENSBOBT00000025382.1">
    <property type="protein sequence ID" value="ENSBOBP00000024839.1"/>
    <property type="gene ID" value="ENSBOBG00000014721.1"/>
</dbReference>
<evidence type="ECO:0000313" key="1">
    <source>
        <dbReference type="Ensembl" id="ENSBOBP00000024839.1"/>
    </source>
</evidence>
<proteinExistence type="predicted"/>
<reference evidence="1" key="1">
    <citation type="submission" date="2025-08" db="UniProtKB">
        <authorList>
            <consortium name="Ensembl"/>
        </authorList>
    </citation>
    <scope>IDENTIFICATION</scope>
</reference>